<organism evidence="2 3">
    <name type="scientific">Metabacillus halosaccharovorans</name>
    <dbReference type="NCBI Taxonomy" id="930124"/>
    <lineage>
        <taxon>Bacteria</taxon>
        <taxon>Bacillati</taxon>
        <taxon>Bacillota</taxon>
        <taxon>Bacilli</taxon>
        <taxon>Bacillales</taxon>
        <taxon>Bacillaceae</taxon>
        <taxon>Metabacillus</taxon>
    </lineage>
</organism>
<dbReference type="EMBL" id="JAOYEY010000043">
    <property type="protein sequence ID" value="MCV9886890.1"/>
    <property type="molecule type" value="Genomic_DNA"/>
</dbReference>
<evidence type="ECO:0000313" key="2">
    <source>
        <dbReference type="EMBL" id="MCV9886890.1"/>
    </source>
</evidence>
<name>A0ABT3DIK5_9BACI</name>
<dbReference type="Pfam" id="PF08181">
    <property type="entry name" value="DegQ"/>
    <property type="match status" value="1"/>
</dbReference>
<accession>A0ABT3DIK5</accession>
<proteinExistence type="predicted"/>
<keyword evidence="1" id="KW-0175">Coiled coil</keyword>
<evidence type="ECO:0000256" key="1">
    <source>
        <dbReference type="SAM" id="Coils"/>
    </source>
</evidence>
<keyword evidence="3" id="KW-1185">Reference proteome</keyword>
<dbReference type="InterPro" id="IPR012554">
    <property type="entry name" value="DegQ"/>
</dbReference>
<reference evidence="2 3" key="1">
    <citation type="submission" date="2022-10" db="EMBL/GenBank/DDBJ databases">
        <title>Draft genome assembly of moderately radiation resistant bacterium Metabacillus halosaccharovorans.</title>
        <authorList>
            <person name="Pal S."/>
            <person name="Gopinathan A."/>
        </authorList>
    </citation>
    <scope>NUCLEOTIDE SEQUENCE [LARGE SCALE GENOMIC DNA]</scope>
    <source>
        <strain evidence="2 3">VITHBRA001</strain>
    </source>
</reference>
<evidence type="ECO:0000313" key="3">
    <source>
        <dbReference type="Proteomes" id="UP001526147"/>
    </source>
</evidence>
<dbReference type="Proteomes" id="UP001526147">
    <property type="component" value="Unassembled WGS sequence"/>
</dbReference>
<protein>
    <submittedName>
        <fullName evidence="2">Degradation enzyme regulation protein DegQ</fullName>
    </submittedName>
</protein>
<sequence>MNQKKIDEMTELLLRIEKELKESKQSLELLNKSIDKYDKYAFLNVS</sequence>
<feature type="coiled-coil region" evidence="1">
    <location>
        <begin position="6"/>
        <end position="33"/>
    </location>
</feature>
<comment type="caution">
    <text evidence="2">The sequence shown here is derived from an EMBL/GenBank/DDBJ whole genome shotgun (WGS) entry which is preliminary data.</text>
</comment>
<gene>
    <name evidence="2" type="ORF">OIH86_14725</name>
</gene>
<dbReference type="RefSeq" id="WP_026558999.1">
    <property type="nucleotide sequence ID" value="NZ_CP162630.1"/>
</dbReference>